<name>A0ABU7LPM3_9PROT</name>
<organism evidence="1 2">
    <name type="scientific">Hyphobacterium lacteum</name>
    <dbReference type="NCBI Taxonomy" id="3116575"/>
    <lineage>
        <taxon>Bacteria</taxon>
        <taxon>Pseudomonadati</taxon>
        <taxon>Pseudomonadota</taxon>
        <taxon>Alphaproteobacteria</taxon>
        <taxon>Maricaulales</taxon>
        <taxon>Maricaulaceae</taxon>
        <taxon>Hyphobacterium</taxon>
    </lineage>
</organism>
<gene>
    <name evidence="1" type="ORF">V0U79_05670</name>
</gene>
<dbReference type="EMBL" id="JAZDRP010000003">
    <property type="protein sequence ID" value="MEE2525847.1"/>
    <property type="molecule type" value="Genomic_DNA"/>
</dbReference>
<reference evidence="1 2" key="1">
    <citation type="submission" date="2024-01" db="EMBL/GenBank/DDBJ databases">
        <title>Hyphobacterium bacterium isolated from marine sediment.</title>
        <authorList>
            <person name="Zhao S."/>
        </authorList>
    </citation>
    <scope>NUCLEOTIDE SEQUENCE [LARGE SCALE GENOMIC DNA]</scope>
    <source>
        <strain evidence="2">HN65</strain>
    </source>
</reference>
<evidence type="ECO:0000313" key="1">
    <source>
        <dbReference type="EMBL" id="MEE2525847.1"/>
    </source>
</evidence>
<dbReference type="RefSeq" id="WP_330198509.1">
    <property type="nucleotide sequence ID" value="NZ_JAZDRP010000003.1"/>
</dbReference>
<evidence type="ECO:0000313" key="2">
    <source>
        <dbReference type="Proteomes" id="UP001354971"/>
    </source>
</evidence>
<sequence length="70" mass="7999">MYQMHLEFDGDKTAKAFDRQIAKLLEITSQQSADPAFVMITSNNSADKRRRKITTDDPTLFVKLSEMTSD</sequence>
<dbReference type="Proteomes" id="UP001354971">
    <property type="component" value="Unassembled WGS sequence"/>
</dbReference>
<accession>A0ABU7LPM3</accession>
<proteinExistence type="predicted"/>
<protein>
    <submittedName>
        <fullName evidence="1">Uncharacterized protein</fullName>
    </submittedName>
</protein>
<keyword evidence="2" id="KW-1185">Reference proteome</keyword>
<comment type="caution">
    <text evidence="1">The sequence shown here is derived from an EMBL/GenBank/DDBJ whole genome shotgun (WGS) entry which is preliminary data.</text>
</comment>